<accession>A0A419W500</accession>
<dbReference type="AlphaFoldDB" id="A0A419W500"/>
<gene>
    <name evidence="3" type="ORF">BC643_0846</name>
</gene>
<proteinExistence type="predicted"/>
<dbReference type="Proteomes" id="UP000283387">
    <property type="component" value="Unassembled WGS sequence"/>
</dbReference>
<keyword evidence="4" id="KW-1185">Reference proteome</keyword>
<feature type="signal peptide" evidence="1">
    <location>
        <begin position="1"/>
        <end position="19"/>
    </location>
</feature>
<dbReference type="NCBIfam" id="TIGR04183">
    <property type="entry name" value="Por_Secre_tail"/>
    <property type="match status" value="1"/>
</dbReference>
<evidence type="ECO:0000313" key="4">
    <source>
        <dbReference type="Proteomes" id="UP000283387"/>
    </source>
</evidence>
<evidence type="ECO:0000259" key="2">
    <source>
        <dbReference type="Pfam" id="PF18962"/>
    </source>
</evidence>
<evidence type="ECO:0000256" key="1">
    <source>
        <dbReference type="SAM" id="SignalP"/>
    </source>
</evidence>
<feature type="domain" description="Secretion system C-terminal sorting" evidence="2">
    <location>
        <begin position="37"/>
        <end position="109"/>
    </location>
</feature>
<evidence type="ECO:0000313" key="3">
    <source>
        <dbReference type="EMBL" id="RKD90506.1"/>
    </source>
</evidence>
<sequence>MKAFLIVILILIAHQFGSAQTSDSTATDQQPVKVDRVFPNPVSDYIFVELSSDKFAKAEFMLMDVLGNPVQQWEAVELTPGTQKIRLNLNDFHSGLYLLKVKIGKDVFVNRLRKV</sequence>
<dbReference type="Pfam" id="PF18962">
    <property type="entry name" value="Por_Secre_tail"/>
    <property type="match status" value="1"/>
</dbReference>
<keyword evidence="1" id="KW-0732">Signal</keyword>
<dbReference type="EMBL" id="RAPN01000001">
    <property type="protein sequence ID" value="RKD90506.1"/>
    <property type="molecule type" value="Genomic_DNA"/>
</dbReference>
<dbReference type="InterPro" id="IPR026444">
    <property type="entry name" value="Secre_tail"/>
</dbReference>
<protein>
    <submittedName>
        <fullName evidence="3">Putative secreted protein (Por secretion system target)</fullName>
    </submittedName>
</protein>
<reference evidence="3 4" key="1">
    <citation type="submission" date="2018-09" db="EMBL/GenBank/DDBJ databases">
        <title>Genomic Encyclopedia of Archaeal and Bacterial Type Strains, Phase II (KMG-II): from individual species to whole genera.</title>
        <authorList>
            <person name="Goeker M."/>
        </authorList>
    </citation>
    <scope>NUCLEOTIDE SEQUENCE [LARGE SCALE GENOMIC DNA]</scope>
    <source>
        <strain evidence="3 4">DSM 27148</strain>
    </source>
</reference>
<comment type="caution">
    <text evidence="3">The sequence shown here is derived from an EMBL/GenBank/DDBJ whole genome shotgun (WGS) entry which is preliminary data.</text>
</comment>
<name>A0A419W500_9BACT</name>
<dbReference type="OrthoDB" id="1122199at2"/>
<feature type="chain" id="PRO_5019427584" evidence="1">
    <location>
        <begin position="20"/>
        <end position="115"/>
    </location>
</feature>
<organism evidence="3 4">
    <name type="scientific">Mangrovibacterium diazotrophicum</name>
    <dbReference type="NCBI Taxonomy" id="1261403"/>
    <lineage>
        <taxon>Bacteria</taxon>
        <taxon>Pseudomonadati</taxon>
        <taxon>Bacteroidota</taxon>
        <taxon>Bacteroidia</taxon>
        <taxon>Marinilabiliales</taxon>
        <taxon>Prolixibacteraceae</taxon>
        <taxon>Mangrovibacterium</taxon>
    </lineage>
</organism>